<evidence type="ECO:0000259" key="3">
    <source>
        <dbReference type="Pfam" id="PF07731"/>
    </source>
</evidence>
<dbReference type="EMBL" id="JAKIJS010000001">
    <property type="protein sequence ID" value="MCF6137447.1"/>
    <property type="molecule type" value="Genomic_DNA"/>
</dbReference>
<protein>
    <submittedName>
        <fullName evidence="5">Multicopper oxidase</fullName>
    </submittedName>
</protein>
<feature type="domain" description="Plastocyanin-like" evidence="3">
    <location>
        <begin position="393"/>
        <end position="509"/>
    </location>
</feature>
<evidence type="ECO:0000313" key="5">
    <source>
        <dbReference type="EMBL" id="MCF6137447.1"/>
    </source>
</evidence>
<dbReference type="RefSeq" id="WP_236333048.1">
    <property type="nucleotide sequence ID" value="NZ_JAKIJS010000001.1"/>
</dbReference>
<dbReference type="Proteomes" id="UP001649381">
    <property type="component" value="Unassembled WGS sequence"/>
</dbReference>
<dbReference type="PANTHER" id="PTHR48267:SF1">
    <property type="entry name" value="BILIRUBIN OXIDASE"/>
    <property type="match status" value="1"/>
</dbReference>
<proteinExistence type="inferred from homology"/>
<dbReference type="PANTHER" id="PTHR48267">
    <property type="entry name" value="CUPREDOXIN SUPERFAMILY PROTEIN"/>
    <property type="match status" value="1"/>
</dbReference>
<evidence type="ECO:0000259" key="2">
    <source>
        <dbReference type="Pfam" id="PF00394"/>
    </source>
</evidence>
<dbReference type="Pfam" id="PF07731">
    <property type="entry name" value="Cu-oxidase_2"/>
    <property type="match status" value="1"/>
</dbReference>
<accession>A0ABS9GXE3</accession>
<organism evidence="5 6">
    <name type="scientific">Pseudalkalibacillus berkeleyi</name>
    <dbReference type="NCBI Taxonomy" id="1069813"/>
    <lineage>
        <taxon>Bacteria</taxon>
        <taxon>Bacillati</taxon>
        <taxon>Bacillota</taxon>
        <taxon>Bacilli</taxon>
        <taxon>Bacillales</taxon>
        <taxon>Fictibacillaceae</taxon>
        <taxon>Pseudalkalibacillus</taxon>
    </lineage>
</organism>
<dbReference type="CDD" id="cd13844">
    <property type="entry name" value="CuRO_1_BOD_CotA_like"/>
    <property type="match status" value="1"/>
</dbReference>
<dbReference type="CDD" id="cd13891">
    <property type="entry name" value="CuRO_3_CotA_like"/>
    <property type="match status" value="1"/>
</dbReference>
<dbReference type="Pfam" id="PF07732">
    <property type="entry name" value="Cu-oxidase_3"/>
    <property type="match status" value="2"/>
</dbReference>
<dbReference type="InterPro" id="IPR001117">
    <property type="entry name" value="Cu-oxidase_2nd"/>
</dbReference>
<reference evidence="5 6" key="1">
    <citation type="submission" date="2022-01" db="EMBL/GenBank/DDBJ databases">
        <title>Alkalihalobacillus sp. EGI L200015, a novel bacterium isolated from a salt lake sediment.</title>
        <authorList>
            <person name="Gao L."/>
            <person name="Fang B.-Z."/>
            <person name="Li W.-J."/>
        </authorList>
    </citation>
    <scope>NUCLEOTIDE SEQUENCE [LARGE SCALE GENOMIC DNA]</scope>
    <source>
        <strain evidence="5 6">KCTC 12718</strain>
    </source>
</reference>
<dbReference type="Gene3D" id="2.60.40.420">
    <property type="entry name" value="Cupredoxins - blue copper proteins"/>
    <property type="match status" value="3"/>
</dbReference>
<keyword evidence="6" id="KW-1185">Reference proteome</keyword>
<feature type="domain" description="Plastocyanin-like" evidence="4">
    <location>
        <begin position="45"/>
        <end position="82"/>
    </location>
</feature>
<feature type="domain" description="Plastocyanin-like" evidence="2">
    <location>
        <begin position="230"/>
        <end position="305"/>
    </location>
</feature>
<gene>
    <name evidence="5" type="ORF">L2716_06870</name>
</gene>
<comment type="similarity">
    <text evidence="1">Belongs to the multicopper oxidase family.</text>
</comment>
<dbReference type="Pfam" id="PF00394">
    <property type="entry name" value="Cu-oxidase"/>
    <property type="match status" value="1"/>
</dbReference>
<dbReference type="InterPro" id="IPR011706">
    <property type="entry name" value="Cu-oxidase_C"/>
</dbReference>
<dbReference type="InterPro" id="IPR008972">
    <property type="entry name" value="Cupredoxin"/>
</dbReference>
<dbReference type="InterPro" id="IPR011707">
    <property type="entry name" value="Cu-oxidase-like_N"/>
</dbReference>
<evidence type="ECO:0000313" key="6">
    <source>
        <dbReference type="Proteomes" id="UP001649381"/>
    </source>
</evidence>
<evidence type="ECO:0000256" key="1">
    <source>
        <dbReference type="ARBA" id="ARBA00010609"/>
    </source>
</evidence>
<comment type="caution">
    <text evidence="5">The sequence shown here is derived from an EMBL/GenBank/DDBJ whole genome shotgun (WGS) entry which is preliminary data.</text>
</comment>
<feature type="domain" description="Plastocyanin-like" evidence="4">
    <location>
        <begin position="99"/>
        <end position="176"/>
    </location>
</feature>
<dbReference type="SUPFAM" id="SSF49503">
    <property type="entry name" value="Cupredoxins"/>
    <property type="match status" value="3"/>
</dbReference>
<name>A0ABS9GXE3_9BACL</name>
<evidence type="ECO:0000259" key="4">
    <source>
        <dbReference type="Pfam" id="PF07732"/>
    </source>
</evidence>
<dbReference type="CDD" id="cd13868">
    <property type="entry name" value="CuRO_2_CotA_like"/>
    <property type="match status" value="1"/>
</dbReference>
<sequence>MKLTPFINALPLPKVLKPLFIKNGIAYYEVKMKQVYQKLHKELPETVVWGYQGTFPGPTIEVRKNDAIFVKWINKLPQQSILPLDHTVHGAGSDVPDVRTVVHLHGARVRPESDGYPDAWFTKDFHQVGPFFTTETYEYPNNMESTMLWYHDHAIGITRLNIYAGLAGLYVIRDKNEEKLNIPKGEYEIPLLIQDRSFNPDGTLYYPAKPDDEKTTIYPSVVPEFFGETILVNGMVWPYLQVEPRKYRLRFVNGSNSRFYRVSLSTNQSFYQIGTDGGFIEHPVEVKDFLLSPGERIDVIVDFSTFKDKTIIMENRAPTPFPDGRSPDPNTTGRIMAFKVTKRLKQKDLTIIPYQLNKIKFYKENQSSRTRYLSLIHTKDQYSRPLMLLDDLRWDDPITENPKLGSIEIWSLINISDDTHPIHLHLIQFQILDRQPFDVEHFNETGEIKYSGEKRGPEITESGWKDIANSHPGEVTRIIGKFKPYTGRYVWHCHMLEHEDQEMMRPYEVIQRDRFFKRLFRKIRKKE</sequence>
<dbReference type="InterPro" id="IPR045087">
    <property type="entry name" value="Cu-oxidase_fam"/>
</dbReference>